<keyword evidence="2 7" id="KW-0813">Transport</keyword>
<keyword evidence="4 7" id="KW-0812">Transmembrane</keyword>
<keyword evidence="6 7" id="KW-0472">Membrane</keyword>
<evidence type="ECO:0000259" key="8">
    <source>
        <dbReference type="PROSITE" id="PS50928"/>
    </source>
</evidence>
<comment type="subcellular location">
    <subcellularLocation>
        <location evidence="1 7">Cell membrane</location>
        <topology evidence="1 7">Multi-pass membrane protein</topology>
    </subcellularLocation>
</comment>
<proteinExistence type="inferred from homology"/>
<feature type="transmembrane region" description="Helical" evidence="7">
    <location>
        <begin position="281"/>
        <end position="300"/>
    </location>
</feature>
<feature type="domain" description="ABC transmembrane type-1" evidence="8">
    <location>
        <begin position="103"/>
        <end position="304"/>
    </location>
</feature>
<dbReference type="Pfam" id="PF00528">
    <property type="entry name" value="BPD_transp_1"/>
    <property type="match status" value="1"/>
</dbReference>
<dbReference type="GO" id="GO:0005886">
    <property type="term" value="C:plasma membrane"/>
    <property type="evidence" value="ECO:0007669"/>
    <property type="project" value="UniProtKB-SubCell"/>
</dbReference>
<dbReference type="AlphaFoldDB" id="A0A4U1JRE9"/>
<organism evidence="9 10">
    <name type="scientific">Rhodobacter capsulatus</name>
    <name type="common">Rhodopseudomonas capsulata</name>
    <dbReference type="NCBI Taxonomy" id="1061"/>
    <lineage>
        <taxon>Bacteria</taxon>
        <taxon>Pseudomonadati</taxon>
        <taxon>Pseudomonadota</taxon>
        <taxon>Alphaproteobacteria</taxon>
        <taxon>Rhodobacterales</taxon>
        <taxon>Rhodobacter group</taxon>
        <taxon>Rhodobacter</taxon>
    </lineage>
</organism>
<reference evidence="9 10" key="1">
    <citation type="submission" date="2019-04" db="EMBL/GenBank/DDBJ databases">
        <title>Draft Whole-Genome sequence of the purple photosynthetic bacterium Rhodobacter capsulatus SP108 with an indigenous class A beta-lactamase.</title>
        <authorList>
            <person name="Robertson S."/>
            <person name="Meyer T.E."/>
            <person name="Kyndt J.A."/>
        </authorList>
    </citation>
    <scope>NUCLEOTIDE SEQUENCE [LARGE SCALE GENOMIC DNA]</scope>
    <source>
        <strain evidence="9 10">SP108</strain>
    </source>
</reference>
<dbReference type="PANTHER" id="PTHR43163">
    <property type="entry name" value="DIPEPTIDE TRANSPORT SYSTEM PERMEASE PROTEIN DPPB-RELATED"/>
    <property type="match status" value="1"/>
</dbReference>
<evidence type="ECO:0000313" key="9">
    <source>
        <dbReference type="EMBL" id="TKD21677.1"/>
    </source>
</evidence>
<dbReference type="PROSITE" id="PS50928">
    <property type="entry name" value="ABC_TM1"/>
    <property type="match status" value="1"/>
</dbReference>
<dbReference type="Gene3D" id="1.10.3720.10">
    <property type="entry name" value="MetI-like"/>
    <property type="match status" value="1"/>
</dbReference>
<keyword evidence="3" id="KW-1003">Cell membrane</keyword>
<comment type="caution">
    <text evidence="9">The sequence shown here is derived from an EMBL/GenBank/DDBJ whole genome shotgun (WGS) entry which is preliminary data.</text>
</comment>
<evidence type="ECO:0000256" key="5">
    <source>
        <dbReference type="ARBA" id="ARBA00022989"/>
    </source>
</evidence>
<evidence type="ECO:0000256" key="4">
    <source>
        <dbReference type="ARBA" id="ARBA00022692"/>
    </source>
</evidence>
<dbReference type="Proteomes" id="UP000310597">
    <property type="component" value="Unassembled WGS sequence"/>
</dbReference>
<feature type="transmembrane region" description="Helical" evidence="7">
    <location>
        <begin position="140"/>
        <end position="169"/>
    </location>
</feature>
<sequence length="319" mass="33390">MTVVLHSLALRLAQAAGVALVVGILSFLMMQAMPGDMAFRIAAARYGYDLASADLAETVRQELTLDAGPLVLFGQWMADLARLDLGRSLVSGLPVWQEITHQLGASLHLAVAALALSLLIGPPLGILAGLRAGGRFDRGLLVVAAALRAVPQFLLGLVLIVVFAVQLGLLPAAGHGDPAQFVLPAATLALGLAAASARIARDAMAAFAASPAQAFARTKGLSERQALRRHGLRNIAAPLLTYLGLQFVTLAEGVVVVETIFGWPGIGHALIHAVFHRDVPMVQGTALVMGLGFVCVNAVIDMALRRIDPRQIAQPEGRA</sequence>
<dbReference type="PANTHER" id="PTHR43163:SF6">
    <property type="entry name" value="DIPEPTIDE TRANSPORT SYSTEM PERMEASE PROTEIN DPPB-RELATED"/>
    <property type="match status" value="1"/>
</dbReference>
<feature type="transmembrane region" description="Helical" evidence="7">
    <location>
        <begin position="239"/>
        <end position="261"/>
    </location>
</feature>
<dbReference type="CDD" id="cd06261">
    <property type="entry name" value="TM_PBP2"/>
    <property type="match status" value="1"/>
</dbReference>
<dbReference type="SUPFAM" id="SSF161098">
    <property type="entry name" value="MetI-like"/>
    <property type="match status" value="1"/>
</dbReference>
<evidence type="ECO:0000256" key="3">
    <source>
        <dbReference type="ARBA" id="ARBA00022475"/>
    </source>
</evidence>
<dbReference type="GO" id="GO:0071916">
    <property type="term" value="F:dipeptide transmembrane transporter activity"/>
    <property type="evidence" value="ECO:0007669"/>
    <property type="project" value="TreeGrafter"/>
</dbReference>
<evidence type="ECO:0000256" key="6">
    <source>
        <dbReference type="ARBA" id="ARBA00023136"/>
    </source>
</evidence>
<keyword evidence="5 7" id="KW-1133">Transmembrane helix</keyword>
<dbReference type="RefSeq" id="WP_136905784.1">
    <property type="nucleotide sequence ID" value="NZ_SWJZ01000026.1"/>
</dbReference>
<feature type="transmembrane region" description="Helical" evidence="7">
    <location>
        <begin position="12"/>
        <end position="30"/>
    </location>
</feature>
<evidence type="ECO:0000256" key="2">
    <source>
        <dbReference type="ARBA" id="ARBA00022448"/>
    </source>
</evidence>
<dbReference type="InterPro" id="IPR000515">
    <property type="entry name" value="MetI-like"/>
</dbReference>
<comment type="similarity">
    <text evidence="7">Belongs to the binding-protein-dependent transport system permease family.</text>
</comment>
<evidence type="ECO:0000313" key="10">
    <source>
        <dbReference type="Proteomes" id="UP000310597"/>
    </source>
</evidence>
<feature type="transmembrane region" description="Helical" evidence="7">
    <location>
        <begin position="181"/>
        <end position="200"/>
    </location>
</feature>
<evidence type="ECO:0000256" key="7">
    <source>
        <dbReference type="RuleBase" id="RU363032"/>
    </source>
</evidence>
<evidence type="ECO:0000256" key="1">
    <source>
        <dbReference type="ARBA" id="ARBA00004651"/>
    </source>
</evidence>
<dbReference type="InterPro" id="IPR035906">
    <property type="entry name" value="MetI-like_sf"/>
</dbReference>
<accession>A0A4U1JRE9</accession>
<gene>
    <name evidence="9" type="ORF">FBT96_07995</name>
</gene>
<dbReference type="OrthoDB" id="7834831at2"/>
<name>A0A4U1JRE9_RHOCA</name>
<feature type="transmembrane region" description="Helical" evidence="7">
    <location>
        <begin position="105"/>
        <end position="128"/>
    </location>
</feature>
<protein>
    <submittedName>
        <fullName evidence="9">ABC transporter permease</fullName>
    </submittedName>
</protein>
<dbReference type="EMBL" id="SWJZ01000026">
    <property type="protein sequence ID" value="TKD21677.1"/>
    <property type="molecule type" value="Genomic_DNA"/>
</dbReference>